<name>A0ABR2H768_9EUKA</name>
<evidence type="ECO:0000313" key="2">
    <source>
        <dbReference type="Proteomes" id="UP001470230"/>
    </source>
</evidence>
<accession>A0ABR2H768</accession>
<sequence>MSINNAPINKLIELYNLITDDTNDFNEMLSAYDNNEEQLREDIINNITDELLDNYNYDGDYEDYNAIYWYVKGVKSIPNPPEHLNPPKRYDQTDDYINRINKREDDALFNGLHKLKHKDTINEFNKHRAQTKFNDKLKKETTTIHASKANYQRMLDDLINNKPLLRPLAPEIMKELKPYHQKLFEAENEELIKFFDNFGHEFESKDADHLIVNIPHDYSQAKRLLREHQSLYTKDSDIVTKNKNKDPIVVYYLNKFKDLDDIFDYLENTVFKSERKPFKLTFELSGIFETPIKQNDEVIRYDYEKRAIYATNYKYHTNIPIVIQMNADLDRIKYYIESVLHNYEVSESSVKLTFVSSIAFTVHRLVKVTGKLQLPEELVKSKLIITDNEDDKLCWYRFLAICLHPDVIKRKLFHRTSLARRLLCEDHGFPYKTHITNEALKFSNQYDGTSMDEMKESAKMHKINVNIYEYFGTGLYDISEQWFFDKSYKTFNALLYSKNQTLHIMYIKDAEKLTGLLVCPKCKSYVVRGINNHVRFERHVNKCDGQFKKDFIVEHQK</sequence>
<evidence type="ECO:0000313" key="1">
    <source>
        <dbReference type="EMBL" id="KAK8842077.1"/>
    </source>
</evidence>
<reference evidence="1 2" key="1">
    <citation type="submission" date="2024-04" db="EMBL/GenBank/DDBJ databases">
        <title>Tritrichomonas musculus Genome.</title>
        <authorList>
            <person name="Alves-Ferreira E."/>
            <person name="Grigg M."/>
            <person name="Lorenzi H."/>
            <person name="Galac M."/>
        </authorList>
    </citation>
    <scope>NUCLEOTIDE SEQUENCE [LARGE SCALE GENOMIC DNA]</scope>
    <source>
        <strain evidence="1 2">EAF2021</strain>
    </source>
</reference>
<comment type="caution">
    <text evidence="1">The sequence shown here is derived from an EMBL/GenBank/DDBJ whole genome shotgun (WGS) entry which is preliminary data.</text>
</comment>
<protein>
    <submittedName>
        <fullName evidence="1">Uncharacterized protein</fullName>
    </submittedName>
</protein>
<organism evidence="1 2">
    <name type="scientific">Tritrichomonas musculus</name>
    <dbReference type="NCBI Taxonomy" id="1915356"/>
    <lineage>
        <taxon>Eukaryota</taxon>
        <taxon>Metamonada</taxon>
        <taxon>Parabasalia</taxon>
        <taxon>Tritrichomonadida</taxon>
        <taxon>Tritrichomonadidae</taxon>
        <taxon>Tritrichomonas</taxon>
    </lineage>
</organism>
<proteinExistence type="predicted"/>
<keyword evidence="2" id="KW-1185">Reference proteome</keyword>
<dbReference type="EMBL" id="JAPFFF010000039">
    <property type="protein sequence ID" value="KAK8842077.1"/>
    <property type="molecule type" value="Genomic_DNA"/>
</dbReference>
<gene>
    <name evidence="1" type="ORF">M9Y10_026299</name>
</gene>
<dbReference type="Proteomes" id="UP001470230">
    <property type="component" value="Unassembled WGS sequence"/>
</dbReference>